<dbReference type="KEGG" id="phu:Phum_PHUM235990"/>
<dbReference type="CTD" id="8230218"/>
<protein>
    <submittedName>
        <fullName evidence="2 3">Uncharacterized protein</fullName>
    </submittedName>
</protein>
<proteinExistence type="predicted"/>
<dbReference type="RefSeq" id="XP_002426089.1">
    <property type="nucleotide sequence ID" value="XM_002426044.1"/>
</dbReference>
<name>E0VIZ5_PEDHC</name>
<feature type="compositionally biased region" description="Low complexity" evidence="1">
    <location>
        <begin position="72"/>
        <end position="88"/>
    </location>
</feature>
<feature type="region of interest" description="Disordered" evidence="1">
    <location>
        <begin position="1"/>
        <end position="21"/>
    </location>
</feature>
<reference evidence="2" key="2">
    <citation type="submission" date="2007-04" db="EMBL/GenBank/DDBJ databases">
        <title>The genome of the human body louse.</title>
        <authorList>
            <consortium name="The Human Body Louse Genome Consortium"/>
            <person name="Kirkness E."/>
            <person name="Walenz B."/>
            <person name="Hass B."/>
            <person name="Bruggner R."/>
            <person name="Strausberg R."/>
        </authorList>
    </citation>
    <scope>NUCLEOTIDE SEQUENCE</scope>
    <source>
        <strain evidence="2">USDA</strain>
    </source>
</reference>
<dbReference type="EMBL" id="AAZO01002738">
    <property type="status" value="NOT_ANNOTATED_CDS"/>
    <property type="molecule type" value="Genomic_DNA"/>
</dbReference>
<dbReference type="AlphaFoldDB" id="E0VIZ5"/>
<dbReference type="InParanoid" id="E0VIZ5"/>
<evidence type="ECO:0000313" key="4">
    <source>
        <dbReference type="Proteomes" id="UP000009046"/>
    </source>
</evidence>
<keyword evidence="4" id="KW-1185">Reference proteome</keyword>
<evidence type="ECO:0000313" key="3">
    <source>
        <dbReference type="EnsemblMetazoa" id="PHUM235990-PA"/>
    </source>
</evidence>
<reference evidence="2" key="1">
    <citation type="submission" date="2007-04" db="EMBL/GenBank/DDBJ databases">
        <title>Annotation of Pediculus humanus corporis strain USDA.</title>
        <authorList>
            <person name="Kirkness E."/>
            <person name="Hannick L."/>
            <person name="Hass B."/>
            <person name="Bruggner R."/>
            <person name="Lawson D."/>
            <person name="Bidwell S."/>
            <person name="Joardar V."/>
            <person name="Caler E."/>
            <person name="Walenz B."/>
            <person name="Inman J."/>
            <person name="Schobel S."/>
            <person name="Galinsky K."/>
            <person name="Amedeo P."/>
            <person name="Strausberg R."/>
        </authorList>
    </citation>
    <scope>NUCLEOTIDE SEQUENCE</scope>
    <source>
        <strain evidence="2">USDA</strain>
    </source>
</reference>
<dbReference type="VEuPathDB" id="VectorBase:PHUM235990"/>
<reference evidence="3" key="3">
    <citation type="submission" date="2021-02" db="UniProtKB">
        <authorList>
            <consortium name="EnsemblMetazoa"/>
        </authorList>
    </citation>
    <scope>IDENTIFICATION</scope>
    <source>
        <strain evidence="3">USDA</strain>
    </source>
</reference>
<feature type="region of interest" description="Disordered" evidence="1">
    <location>
        <begin position="52"/>
        <end position="99"/>
    </location>
</feature>
<feature type="compositionally biased region" description="Polar residues" evidence="1">
    <location>
        <begin position="52"/>
        <end position="64"/>
    </location>
</feature>
<sequence length="99" mass="11330">MSKKTSNPIEAEEPPVQSEPVDLSLKDQNDVLLKNYWKTDHHSNSHVDLLRVSSQEQKSPTTKNPVFKSPWQSTIQSSTKIQSSTSRITKFRSNRNGYE</sequence>
<gene>
    <name evidence="3" type="primary">8230218</name>
    <name evidence="2" type="ORF">Phum_PHUM235990</name>
</gene>
<dbReference type="HOGENOM" id="CLU_2323153_0_0_1"/>
<dbReference type="GeneID" id="8230218"/>
<evidence type="ECO:0000256" key="1">
    <source>
        <dbReference type="SAM" id="MobiDB-lite"/>
    </source>
</evidence>
<organism>
    <name type="scientific">Pediculus humanus subsp. corporis</name>
    <name type="common">Body louse</name>
    <dbReference type="NCBI Taxonomy" id="121224"/>
    <lineage>
        <taxon>Eukaryota</taxon>
        <taxon>Metazoa</taxon>
        <taxon>Ecdysozoa</taxon>
        <taxon>Arthropoda</taxon>
        <taxon>Hexapoda</taxon>
        <taxon>Insecta</taxon>
        <taxon>Pterygota</taxon>
        <taxon>Neoptera</taxon>
        <taxon>Paraneoptera</taxon>
        <taxon>Psocodea</taxon>
        <taxon>Troctomorpha</taxon>
        <taxon>Phthiraptera</taxon>
        <taxon>Anoplura</taxon>
        <taxon>Pediculidae</taxon>
        <taxon>Pediculus</taxon>
    </lineage>
</organism>
<accession>E0VIZ5</accession>
<dbReference type="Proteomes" id="UP000009046">
    <property type="component" value="Unassembled WGS sequence"/>
</dbReference>
<dbReference type="EMBL" id="DS235215">
    <property type="protein sequence ID" value="EEB13351.1"/>
    <property type="molecule type" value="Genomic_DNA"/>
</dbReference>
<dbReference type="EnsemblMetazoa" id="PHUM235990-RA">
    <property type="protein sequence ID" value="PHUM235990-PA"/>
    <property type="gene ID" value="PHUM235990"/>
</dbReference>
<evidence type="ECO:0000313" key="2">
    <source>
        <dbReference type="EMBL" id="EEB13351.1"/>
    </source>
</evidence>